<reference evidence="1" key="1">
    <citation type="submission" date="2021-05" db="EMBL/GenBank/DDBJ databases">
        <authorList>
            <person name="Pan Q."/>
            <person name="Jouanno E."/>
            <person name="Zahm M."/>
            <person name="Klopp C."/>
            <person name="Cabau C."/>
            <person name="Louis A."/>
            <person name="Berthelot C."/>
            <person name="Parey E."/>
            <person name="Roest Crollius H."/>
            <person name="Montfort J."/>
            <person name="Robinson-Rechavi M."/>
            <person name="Bouchez O."/>
            <person name="Lampietro C."/>
            <person name="Lopez Roques C."/>
            <person name="Donnadieu C."/>
            <person name="Postlethwait J."/>
            <person name="Bobe J."/>
            <person name="Dillon D."/>
            <person name="Chandos A."/>
            <person name="von Hippel F."/>
            <person name="Guiguen Y."/>
        </authorList>
    </citation>
    <scope>NUCLEOTIDE SEQUENCE</scope>
    <source>
        <strain evidence="1">YG-Jan2019</strain>
    </source>
</reference>
<comment type="caution">
    <text evidence="1">The sequence shown here is derived from an EMBL/GenBank/DDBJ whole genome shotgun (WGS) entry which is preliminary data.</text>
</comment>
<evidence type="ECO:0000313" key="2">
    <source>
        <dbReference type="Proteomes" id="UP001157502"/>
    </source>
</evidence>
<dbReference type="Proteomes" id="UP001157502">
    <property type="component" value="Chromosome 27"/>
</dbReference>
<name>A0ACC2FJ50_DALPE</name>
<gene>
    <name evidence="1" type="ORF">DPEC_G00295530</name>
</gene>
<sequence length="119" mass="13214">MPRATEPLTAMWLPSQDTGTLRGVRPDTGSAVQAVTLTSQSGRGLTSTPSATAFETMWKWKKPQKVKQVGLKGYGEGTRQAVRRDTREEPWRPKGGGRWGQLNNQTSEVNTYRACHLNQ</sequence>
<keyword evidence="2" id="KW-1185">Reference proteome</keyword>
<dbReference type="EMBL" id="CM055754">
    <property type="protein sequence ID" value="KAJ7991265.1"/>
    <property type="molecule type" value="Genomic_DNA"/>
</dbReference>
<evidence type="ECO:0000313" key="1">
    <source>
        <dbReference type="EMBL" id="KAJ7991265.1"/>
    </source>
</evidence>
<organism evidence="1 2">
    <name type="scientific">Dallia pectoralis</name>
    <name type="common">Alaska blackfish</name>
    <dbReference type="NCBI Taxonomy" id="75939"/>
    <lineage>
        <taxon>Eukaryota</taxon>
        <taxon>Metazoa</taxon>
        <taxon>Chordata</taxon>
        <taxon>Craniata</taxon>
        <taxon>Vertebrata</taxon>
        <taxon>Euteleostomi</taxon>
        <taxon>Actinopterygii</taxon>
        <taxon>Neopterygii</taxon>
        <taxon>Teleostei</taxon>
        <taxon>Protacanthopterygii</taxon>
        <taxon>Esociformes</taxon>
        <taxon>Umbridae</taxon>
        <taxon>Dallia</taxon>
    </lineage>
</organism>
<accession>A0ACC2FJ50</accession>
<proteinExistence type="predicted"/>
<protein>
    <submittedName>
        <fullName evidence="1">Uncharacterized protein</fullName>
    </submittedName>
</protein>